<dbReference type="PANTHER" id="PTHR11675">
    <property type="entry name" value="N-ACETYLGALACTOSAMINYLTRANSFERASE"/>
    <property type="match status" value="1"/>
</dbReference>
<feature type="region of interest" description="Disordered" evidence="4">
    <location>
        <begin position="468"/>
        <end position="498"/>
    </location>
</feature>
<protein>
    <submittedName>
        <fullName evidence="6">Jg10310 protein</fullName>
    </submittedName>
</protein>
<keyword evidence="7" id="KW-1185">Reference proteome</keyword>
<dbReference type="EMBL" id="CAKXAJ010025685">
    <property type="protein sequence ID" value="CAH2242776.1"/>
    <property type="molecule type" value="Genomic_DNA"/>
</dbReference>
<evidence type="ECO:0000256" key="2">
    <source>
        <dbReference type="ARBA" id="ARBA00022734"/>
    </source>
</evidence>
<dbReference type="PANTHER" id="PTHR11675:SF43">
    <property type="entry name" value="POLYPEPTIDE N-ACETYLGALACTOSAMINYLTRANSFERASE 1"/>
    <property type="match status" value="1"/>
</dbReference>
<evidence type="ECO:0000256" key="3">
    <source>
        <dbReference type="ARBA" id="ARBA00023157"/>
    </source>
</evidence>
<accession>A0A8S4S006</accession>
<dbReference type="InterPro" id="IPR035992">
    <property type="entry name" value="Ricin_B-like_lectins"/>
</dbReference>
<dbReference type="InterPro" id="IPR029044">
    <property type="entry name" value="Nucleotide-diphossugar_trans"/>
</dbReference>
<comment type="caution">
    <text evidence="6">The sequence shown here is derived from an EMBL/GenBank/DDBJ whole genome shotgun (WGS) entry which is preliminary data.</text>
</comment>
<evidence type="ECO:0000313" key="6">
    <source>
        <dbReference type="EMBL" id="CAH2242776.1"/>
    </source>
</evidence>
<dbReference type="GO" id="GO:0005794">
    <property type="term" value="C:Golgi apparatus"/>
    <property type="evidence" value="ECO:0007669"/>
    <property type="project" value="TreeGrafter"/>
</dbReference>
<dbReference type="Gene3D" id="3.90.550.10">
    <property type="entry name" value="Spore Coat Polysaccharide Biosynthesis Protein SpsA, Chain A"/>
    <property type="match status" value="1"/>
</dbReference>
<dbReference type="OrthoDB" id="416652at2759"/>
<reference evidence="6" key="1">
    <citation type="submission" date="2022-03" db="EMBL/GenBank/DDBJ databases">
        <authorList>
            <person name="Lindestad O."/>
        </authorList>
    </citation>
    <scope>NUCLEOTIDE SEQUENCE</scope>
</reference>
<evidence type="ECO:0000259" key="5">
    <source>
        <dbReference type="SMART" id="SM00458"/>
    </source>
</evidence>
<dbReference type="GO" id="GO:0004653">
    <property type="term" value="F:polypeptide N-acetylgalactosaminyltransferase activity"/>
    <property type="evidence" value="ECO:0007669"/>
    <property type="project" value="TreeGrafter"/>
</dbReference>
<keyword evidence="2" id="KW-0430">Lectin</keyword>
<dbReference type="Proteomes" id="UP000838756">
    <property type="component" value="Unassembled WGS sequence"/>
</dbReference>
<keyword evidence="3" id="KW-1015">Disulfide bond</keyword>
<feature type="compositionally biased region" description="Basic residues" evidence="4">
    <location>
        <begin position="383"/>
        <end position="410"/>
    </location>
</feature>
<evidence type="ECO:0000256" key="1">
    <source>
        <dbReference type="ARBA" id="ARBA00022679"/>
    </source>
</evidence>
<feature type="compositionally biased region" description="Polar residues" evidence="4">
    <location>
        <begin position="536"/>
        <end position="549"/>
    </location>
</feature>
<dbReference type="SUPFAM" id="SSF50370">
    <property type="entry name" value="Ricin B-like lectins"/>
    <property type="match status" value="1"/>
</dbReference>
<dbReference type="SMART" id="SM00458">
    <property type="entry name" value="RICIN"/>
    <property type="match status" value="1"/>
</dbReference>
<evidence type="ECO:0000256" key="4">
    <source>
        <dbReference type="SAM" id="MobiDB-lite"/>
    </source>
</evidence>
<feature type="region of interest" description="Disordered" evidence="4">
    <location>
        <begin position="536"/>
        <end position="611"/>
    </location>
</feature>
<sequence>MIVEKLQLLGTIDYGEANNGETLVSYNAWCVGGFTFMGHFTWVDVPEREKKRRGSDIAPTWSPTMAGGLFAIDRAYYWEIGAYDEQMAGWGGENLEMSFRVWQCGGTLETVPCSRVGHVFRSFHPYGLPAHTDTHGINTARMAEVWMDDYAELFYLHRPDLRKSPKIGDVTHRRVLREKLKCKSFQWYLDTVYKEKFVPVRDVFGFGRFANPASGLCLDTLQREGEAAPLGAYGCHARLEATQYLALSLRGELRDEEKCAEVQYARSPATDVGEDLSRRVLMVTCHGKQRGQKWRYLPSEQLQHTESRLCLTTTGASGSDAIVAKCRNTPRQVWKIDYSELNDFRMKSDAAPSDQELRLRNLRARRRVSRSLLSHAEEESNSTRRHRKNKRGKKSKNSNKHKHHSNKKNKFILKLVRAGANHTDEHLEVDVYCRHRQLYPNNSFVRDLVTALNDKDIKVVNNGRVFERRRDSPARPAPPEEADDELADERSGEEQPAPVKVVMRSNLTFDLADEFFRWSPRTADRVANLLGELFPANTSKHTQPTSDVADTNTHTDDTDNETDKYAVESDAEGALHRQIGKEFRDREQGDRESGVAPSADSSETSESEDEE</sequence>
<dbReference type="GO" id="GO:0030246">
    <property type="term" value="F:carbohydrate binding"/>
    <property type="evidence" value="ECO:0007669"/>
    <property type="project" value="UniProtKB-KW"/>
</dbReference>
<gene>
    <name evidence="6" type="primary">jg10310</name>
    <name evidence="6" type="ORF">PAEG_LOCUS19009</name>
</gene>
<dbReference type="AlphaFoldDB" id="A0A8S4S006"/>
<dbReference type="SUPFAM" id="SSF53448">
    <property type="entry name" value="Nucleotide-diphospho-sugar transferases"/>
    <property type="match status" value="1"/>
</dbReference>
<feature type="compositionally biased region" description="Basic and acidic residues" evidence="4">
    <location>
        <begin position="553"/>
        <end position="593"/>
    </location>
</feature>
<feature type="region of interest" description="Disordered" evidence="4">
    <location>
        <begin position="372"/>
        <end position="410"/>
    </location>
</feature>
<dbReference type="Pfam" id="PF02709">
    <property type="entry name" value="Glyco_transf_7C"/>
    <property type="match status" value="1"/>
</dbReference>
<dbReference type="PROSITE" id="PS50231">
    <property type="entry name" value="RICIN_B_LECTIN"/>
    <property type="match status" value="1"/>
</dbReference>
<proteinExistence type="predicted"/>
<organism evidence="6 7">
    <name type="scientific">Pararge aegeria aegeria</name>
    <dbReference type="NCBI Taxonomy" id="348720"/>
    <lineage>
        <taxon>Eukaryota</taxon>
        <taxon>Metazoa</taxon>
        <taxon>Ecdysozoa</taxon>
        <taxon>Arthropoda</taxon>
        <taxon>Hexapoda</taxon>
        <taxon>Insecta</taxon>
        <taxon>Pterygota</taxon>
        <taxon>Neoptera</taxon>
        <taxon>Endopterygota</taxon>
        <taxon>Lepidoptera</taxon>
        <taxon>Glossata</taxon>
        <taxon>Ditrysia</taxon>
        <taxon>Papilionoidea</taxon>
        <taxon>Nymphalidae</taxon>
        <taxon>Satyrinae</taxon>
        <taxon>Satyrini</taxon>
        <taxon>Parargina</taxon>
        <taxon>Pararge</taxon>
    </lineage>
</organism>
<dbReference type="Pfam" id="PF00652">
    <property type="entry name" value="Ricin_B_lectin"/>
    <property type="match status" value="1"/>
</dbReference>
<keyword evidence="1" id="KW-0808">Transferase</keyword>
<dbReference type="Gene3D" id="2.80.10.50">
    <property type="match status" value="1"/>
</dbReference>
<feature type="domain" description="Ricin B lectin" evidence="5">
    <location>
        <begin position="204"/>
        <end position="337"/>
    </location>
</feature>
<dbReference type="InterPro" id="IPR027791">
    <property type="entry name" value="Galactosyl_T_C"/>
</dbReference>
<evidence type="ECO:0000313" key="7">
    <source>
        <dbReference type="Proteomes" id="UP000838756"/>
    </source>
</evidence>
<name>A0A8S4S006_9NEOP</name>
<dbReference type="InterPro" id="IPR000772">
    <property type="entry name" value="Ricin_B_lectin"/>
</dbReference>
<dbReference type="GO" id="GO:0006493">
    <property type="term" value="P:protein O-linked glycosylation"/>
    <property type="evidence" value="ECO:0007669"/>
    <property type="project" value="TreeGrafter"/>
</dbReference>